<feature type="compositionally biased region" description="Low complexity" evidence="1">
    <location>
        <begin position="1"/>
        <end position="16"/>
    </location>
</feature>
<reference evidence="2" key="1">
    <citation type="submission" date="2025-08" db="UniProtKB">
        <authorList>
            <consortium name="Ensembl"/>
        </authorList>
    </citation>
    <scope>IDENTIFICATION</scope>
</reference>
<organism evidence="2 3">
    <name type="scientific">Cyclopterus lumpus</name>
    <name type="common">Lumpsucker</name>
    <dbReference type="NCBI Taxonomy" id="8103"/>
    <lineage>
        <taxon>Eukaryota</taxon>
        <taxon>Metazoa</taxon>
        <taxon>Chordata</taxon>
        <taxon>Craniata</taxon>
        <taxon>Vertebrata</taxon>
        <taxon>Euteleostomi</taxon>
        <taxon>Actinopterygii</taxon>
        <taxon>Neopterygii</taxon>
        <taxon>Teleostei</taxon>
        <taxon>Neoteleostei</taxon>
        <taxon>Acanthomorphata</taxon>
        <taxon>Eupercaria</taxon>
        <taxon>Perciformes</taxon>
        <taxon>Cottioidei</taxon>
        <taxon>Cottales</taxon>
        <taxon>Cyclopteridae</taxon>
        <taxon>Cyclopterus</taxon>
    </lineage>
</organism>
<feature type="region of interest" description="Disordered" evidence="1">
    <location>
        <begin position="1"/>
        <end position="22"/>
    </location>
</feature>
<sequence>GCSSCSPPSTTSYSSSVDGEHGGTLTAQEAALYLELSPKPERCSSLWNTWSSITDGNMASARTSLISSVDSCYTNDSAQLARLLAAGCLRQCVF</sequence>
<proteinExistence type="predicted"/>
<evidence type="ECO:0000256" key="1">
    <source>
        <dbReference type="SAM" id="MobiDB-lite"/>
    </source>
</evidence>
<accession>A0A8C3G1M5</accession>
<reference evidence="2" key="2">
    <citation type="submission" date="2025-09" db="UniProtKB">
        <authorList>
            <consortium name="Ensembl"/>
        </authorList>
    </citation>
    <scope>IDENTIFICATION</scope>
</reference>
<dbReference type="GeneTree" id="ENSGT01010000228854"/>
<protein>
    <submittedName>
        <fullName evidence="2">Uncharacterized protein</fullName>
    </submittedName>
</protein>
<keyword evidence="3" id="KW-1185">Reference proteome</keyword>
<evidence type="ECO:0000313" key="2">
    <source>
        <dbReference type="Ensembl" id="ENSCLMP00005027694.1"/>
    </source>
</evidence>
<dbReference type="Ensembl" id="ENSCLMT00005028876.1">
    <property type="protein sequence ID" value="ENSCLMP00005027694.1"/>
    <property type="gene ID" value="ENSCLMG00005013500.1"/>
</dbReference>
<evidence type="ECO:0000313" key="3">
    <source>
        <dbReference type="Proteomes" id="UP000694565"/>
    </source>
</evidence>
<dbReference type="AlphaFoldDB" id="A0A8C3G1M5"/>
<name>A0A8C3G1M5_CYCLU</name>
<dbReference type="Proteomes" id="UP000694565">
    <property type="component" value="Unplaced"/>
</dbReference>